<organism evidence="3 4">
    <name type="scientific">Paramecium sonneborni</name>
    <dbReference type="NCBI Taxonomy" id="65129"/>
    <lineage>
        <taxon>Eukaryota</taxon>
        <taxon>Sar</taxon>
        <taxon>Alveolata</taxon>
        <taxon>Ciliophora</taxon>
        <taxon>Intramacronucleata</taxon>
        <taxon>Oligohymenophorea</taxon>
        <taxon>Peniculida</taxon>
        <taxon>Parameciidae</taxon>
        <taxon>Paramecium</taxon>
    </lineage>
</organism>
<feature type="transmembrane region" description="Helical" evidence="2">
    <location>
        <begin position="623"/>
        <end position="645"/>
    </location>
</feature>
<evidence type="ECO:0000313" key="4">
    <source>
        <dbReference type="Proteomes" id="UP000692954"/>
    </source>
</evidence>
<gene>
    <name evidence="3" type="ORF">PSON_ATCC_30995.1.T1590132</name>
</gene>
<evidence type="ECO:0000313" key="3">
    <source>
        <dbReference type="EMBL" id="CAD8125533.1"/>
    </source>
</evidence>
<protein>
    <recommendedName>
        <fullName evidence="5">G domain-containing protein</fullName>
    </recommendedName>
</protein>
<evidence type="ECO:0000256" key="2">
    <source>
        <dbReference type="SAM" id="Phobius"/>
    </source>
</evidence>
<keyword evidence="2" id="KW-0472">Membrane</keyword>
<evidence type="ECO:0000256" key="1">
    <source>
        <dbReference type="SAM" id="MobiDB-lite"/>
    </source>
</evidence>
<keyword evidence="4" id="KW-1185">Reference proteome</keyword>
<sequence>MKQKLQPKNELELELEQIINRVNDQLKEAKNFLKAKPNIILLVGTTGSGKSTIYNWLIDAKFSLEKENYSKLLRASHATKEISKMSDKTVSETKFIKYDYVEDLNHVIIDFPGFQDTNGQKDDLQTDLVLYQLSQNTPIQIIYVLEQQGNQISNRASDLQKFVQSVNFSENIQSQVSIILNKYNEDLSNIELKNCFIEQLKACEIFQEKQPQNIFTIKKINSEERLKNEFSVQNREAFIDFVKQTQKINLKEKILTNTEIISQYINGKKNLIQVSFQQMRKQLVQMMKDNFDQFEIAFNNNQIQKEINSLKNDFYFTQATLFETIDKILNISKEIWNKLQKNYQILFDFEEYSKFKKVFECFFPFQNQISSYDECNKMKNILLQDFNDSIDLIKDFINQEKIRKKEAEEKIKQDQIRKKQDEQRRQEDLERKQQDEQRKKQEERRKQEDEERIKQDQQRNIDNEKRKQEYQNLQQKLNILEKQSQDRETQLIISFENKIKQQSIENEKKNEEWRQQQQYNFNKELKNSKEQFQREMGNQQQQIQKLKEKESQQEEQKRQQLELQKQQMIAQKNELELLKKNMEEQKLQALEERKDFETTMKRMKTQSYQQEKSSDYVGNGATIGAVLGTVAVSEVIAGSAALLAVTGPVGLVVAGPALLAGATVVGISSLAGAAIGSMIS</sequence>
<keyword evidence="2" id="KW-0812">Transmembrane</keyword>
<name>A0A8S1RDS1_9CILI</name>
<dbReference type="OrthoDB" id="8954335at2759"/>
<feature type="transmembrane region" description="Helical" evidence="2">
    <location>
        <begin position="657"/>
        <end position="679"/>
    </location>
</feature>
<dbReference type="EMBL" id="CAJJDN010000159">
    <property type="protein sequence ID" value="CAD8125533.1"/>
    <property type="molecule type" value="Genomic_DNA"/>
</dbReference>
<proteinExistence type="predicted"/>
<accession>A0A8S1RDS1</accession>
<feature type="compositionally biased region" description="Basic and acidic residues" evidence="1">
    <location>
        <begin position="545"/>
        <end position="559"/>
    </location>
</feature>
<dbReference type="AlphaFoldDB" id="A0A8S1RDS1"/>
<keyword evidence="2" id="KW-1133">Transmembrane helix</keyword>
<reference evidence="3" key="1">
    <citation type="submission" date="2021-01" db="EMBL/GenBank/DDBJ databases">
        <authorList>
            <consortium name="Genoscope - CEA"/>
            <person name="William W."/>
        </authorList>
    </citation>
    <scope>NUCLEOTIDE SEQUENCE</scope>
</reference>
<feature type="region of interest" description="Disordered" evidence="1">
    <location>
        <begin position="408"/>
        <end position="468"/>
    </location>
</feature>
<comment type="caution">
    <text evidence="3">The sequence shown here is derived from an EMBL/GenBank/DDBJ whole genome shotgun (WGS) entry which is preliminary data.</text>
</comment>
<feature type="region of interest" description="Disordered" evidence="1">
    <location>
        <begin position="532"/>
        <end position="559"/>
    </location>
</feature>
<evidence type="ECO:0008006" key="5">
    <source>
        <dbReference type="Google" id="ProtNLM"/>
    </source>
</evidence>
<dbReference type="Proteomes" id="UP000692954">
    <property type="component" value="Unassembled WGS sequence"/>
</dbReference>